<comment type="caution">
    <text evidence="1">The sequence shown here is derived from an EMBL/GenBank/DDBJ whole genome shotgun (WGS) entry which is preliminary data.</text>
</comment>
<evidence type="ECO:0000313" key="1">
    <source>
        <dbReference type="EMBL" id="CAH2714186.1"/>
    </source>
</evidence>
<organism evidence="1 2">
    <name type="scientific">Neobacillus rhizosphaerae</name>
    <dbReference type="NCBI Taxonomy" id="2880965"/>
    <lineage>
        <taxon>Bacteria</taxon>
        <taxon>Bacillati</taxon>
        <taxon>Bacillota</taxon>
        <taxon>Bacilli</taxon>
        <taxon>Bacillales</taxon>
        <taxon>Bacillaceae</taxon>
        <taxon>Neobacillus</taxon>
    </lineage>
</organism>
<dbReference type="RefSeq" id="WP_248734520.1">
    <property type="nucleotide sequence ID" value="NZ_CALBWS010000006.1"/>
</dbReference>
<gene>
    <name evidence="1" type="ORF">BACCIP111895_01340</name>
</gene>
<sequence length="157" mass="17933">MDLPYEHAKKITFTRRKIPVSPEYRPLTKIAQIVLILSMASRGKSANLLKFQLFNWAFKSRERDRILLLIIQDPLITPPLISMDPSVNRALQFAVADKLISFSESTGKFTLLSKGEEFAQAIIKETDIFNAEKELLTKIGLKVTDKVISILFKERLI</sequence>
<name>A0ABN8KPF6_9BACI</name>
<keyword evidence="2" id="KW-1185">Reference proteome</keyword>
<protein>
    <submittedName>
        <fullName evidence="1">Uncharacterized protein</fullName>
    </submittedName>
</protein>
<dbReference type="Proteomes" id="UP000838308">
    <property type="component" value="Unassembled WGS sequence"/>
</dbReference>
<evidence type="ECO:0000313" key="2">
    <source>
        <dbReference type="Proteomes" id="UP000838308"/>
    </source>
</evidence>
<dbReference type="EMBL" id="CALBWS010000006">
    <property type="protein sequence ID" value="CAH2714186.1"/>
    <property type="molecule type" value="Genomic_DNA"/>
</dbReference>
<accession>A0ABN8KPF6</accession>
<reference evidence="1" key="1">
    <citation type="submission" date="2022-04" db="EMBL/GenBank/DDBJ databases">
        <authorList>
            <person name="Criscuolo A."/>
        </authorList>
    </citation>
    <scope>NUCLEOTIDE SEQUENCE</scope>
    <source>
        <strain evidence="1">CIP111895</strain>
    </source>
</reference>
<proteinExistence type="predicted"/>